<dbReference type="PANTHER" id="PTHR21310">
    <property type="entry name" value="AMINOGLYCOSIDE PHOSPHOTRANSFERASE-RELATED-RELATED"/>
    <property type="match status" value="1"/>
</dbReference>
<accession>A0A6A6HUF8</accession>
<proteinExistence type="predicted"/>
<dbReference type="EMBL" id="ML987212">
    <property type="protein sequence ID" value="KAF2241398.1"/>
    <property type="molecule type" value="Genomic_DNA"/>
</dbReference>
<dbReference type="PANTHER" id="PTHR21310:SF55">
    <property type="entry name" value="AMINOGLYCOSIDE PHOSPHOTRANSFERASE DOMAIN-CONTAINING PROTEIN"/>
    <property type="match status" value="1"/>
</dbReference>
<keyword evidence="3" id="KW-1185">Reference proteome</keyword>
<protein>
    <submittedName>
        <fullName evidence="2">Serine/threonine protein kinase</fullName>
    </submittedName>
</protein>
<keyword evidence="2" id="KW-0808">Transferase</keyword>
<dbReference type="InterPro" id="IPR002575">
    <property type="entry name" value="Aminoglycoside_PTrfase"/>
</dbReference>
<dbReference type="CDD" id="cd05120">
    <property type="entry name" value="APH_ChoK_like"/>
    <property type="match status" value="1"/>
</dbReference>
<dbReference type="RefSeq" id="XP_033676402.1">
    <property type="nucleotide sequence ID" value="XM_033830453.1"/>
</dbReference>
<name>A0A6A6HUF8_9PLEO</name>
<feature type="domain" description="Aminoglycoside phosphotransferase" evidence="1">
    <location>
        <begin position="68"/>
        <end position="265"/>
    </location>
</feature>
<evidence type="ECO:0000259" key="1">
    <source>
        <dbReference type="Pfam" id="PF01636"/>
    </source>
</evidence>
<dbReference type="GeneID" id="54583783"/>
<keyword evidence="2" id="KW-0418">Kinase</keyword>
<dbReference type="AlphaFoldDB" id="A0A6A6HUF8"/>
<sequence length="290" mass="33353">MLLEEAISKINEQHGGTEHLAISNTIFRRVVTLLALKVAATFLNRKSAVVPLSKHFIIKTGPFVHLTEATTMKFVAENTSLPVPKVYCSFVHKNRAYIVMERIQGKTIPNAWGQLSKESRGKVFGQLKHMLDELRAVKPTNPTRVESCAGGSLRDCRIAHCIPRMGPFETTQEFHLWLRQGLRPSETDHQVNQDWLDLVDMVERQDGPWPPTVLTHGDLNPFNILIRGDTVVGIIDWECSGWYPNYWEYTSAWFGNQTRGEWQGDLHKFLDAYPEDLQMERTRQKWWGEI</sequence>
<reference evidence="2" key="1">
    <citation type="journal article" date="2020" name="Stud. Mycol.">
        <title>101 Dothideomycetes genomes: a test case for predicting lifestyles and emergence of pathogens.</title>
        <authorList>
            <person name="Haridas S."/>
            <person name="Albert R."/>
            <person name="Binder M."/>
            <person name="Bloem J."/>
            <person name="Labutti K."/>
            <person name="Salamov A."/>
            <person name="Andreopoulos B."/>
            <person name="Baker S."/>
            <person name="Barry K."/>
            <person name="Bills G."/>
            <person name="Bluhm B."/>
            <person name="Cannon C."/>
            <person name="Castanera R."/>
            <person name="Culley D."/>
            <person name="Daum C."/>
            <person name="Ezra D."/>
            <person name="Gonzalez J."/>
            <person name="Henrissat B."/>
            <person name="Kuo A."/>
            <person name="Liang C."/>
            <person name="Lipzen A."/>
            <person name="Lutzoni F."/>
            <person name="Magnuson J."/>
            <person name="Mondo S."/>
            <person name="Nolan M."/>
            <person name="Ohm R."/>
            <person name="Pangilinan J."/>
            <person name="Park H.-J."/>
            <person name="Ramirez L."/>
            <person name="Alfaro M."/>
            <person name="Sun H."/>
            <person name="Tritt A."/>
            <person name="Yoshinaga Y."/>
            <person name="Zwiers L.-H."/>
            <person name="Turgeon B."/>
            <person name="Goodwin S."/>
            <person name="Spatafora J."/>
            <person name="Crous P."/>
            <person name="Grigoriev I."/>
        </authorList>
    </citation>
    <scope>NUCLEOTIDE SEQUENCE</scope>
    <source>
        <strain evidence="2">CBS 122368</strain>
    </source>
</reference>
<keyword evidence="2" id="KW-0723">Serine/threonine-protein kinase</keyword>
<dbReference type="GO" id="GO:0004674">
    <property type="term" value="F:protein serine/threonine kinase activity"/>
    <property type="evidence" value="ECO:0007669"/>
    <property type="project" value="UniProtKB-KW"/>
</dbReference>
<evidence type="ECO:0000313" key="3">
    <source>
        <dbReference type="Proteomes" id="UP000800094"/>
    </source>
</evidence>
<dbReference type="Proteomes" id="UP000800094">
    <property type="component" value="Unassembled WGS sequence"/>
</dbReference>
<dbReference type="Gene3D" id="3.90.1200.10">
    <property type="match status" value="1"/>
</dbReference>
<dbReference type="OrthoDB" id="8300194at2759"/>
<organism evidence="2 3">
    <name type="scientific">Trematosphaeria pertusa</name>
    <dbReference type="NCBI Taxonomy" id="390896"/>
    <lineage>
        <taxon>Eukaryota</taxon>
        <taxon>Fungi</taxon>
        <taxon>Dikarya</taxon>
        <taxon>Ascomycota</taxon>
        <taxon>Pezizomycotina</taxon>
        <taxon>Dothideomycetes</taxon>
        <taxon>Pleosporomycetidae</taxon>
        <taxon>Pleosporales</taxon>
        <taxon>Massarineae</taxon>
        <taxon>Trematosphaeriaceae</taxon>
        <taxon>Trematosphaeria</taxon>
    </lineage>
</organism>
<dbReference type="Pfam" id="PF01636">
    <property type="entry name" value="APH"/>
    <property type="match status" value="1"/>
</dbReference>
<evidence type="ECO:0000313" key="2">
    <source>
        <dbReference type="EMBL" id="KAF2241398.1"/>
    </source>
</evidence>
<gene>
    <name evidence="2" type="ORF">BU26DRAFT_525223</name>
</gene>
<dbReference type="InterPro" id="IPR011009">
    <property type="entry name" value="Kinase-like_dom_sf"/>
</dbReference>
<dbReference type="InterPro" id="IPR051678">
    <property type="entry name" value="AGP_Transferase"/>
</dbReference>
<dbReference type="SUPFAM" id="SSF56112">
    <property type="entry name" value="Protein kinase-like (PK-like)"/>
    <property type="match status" value="1"/>
</dbReference>